<dbReference type="InterPro" id="IPR007347">
    <property type="entry name" value="SpoVS"/>
</dbReference>
<dbReference type="GO" id="GO:0003676">
    <property type="term" value="F:nucleic acid binding"/>
    <property type="evidence" value="ECO:0007669"/>
    <property type="project" value="InterPro"/>
</dbReference>
<dbReference type="PATRIC" id="fig|1396.535.peg.4365"/>
<evidence type="ECO:0000313" key="2">
    <source>
        <dbReference type="Proteomes" id="UP000076482"/>
    </source>
</evidence>
<sequence>MENKELQPWELKVSSKSQVNSLAGAIAKVYKQYGKAELITIGAGALNQATKAVARARGFTASSGHNLGIIPVYSQVVIEEEERTTLRLQVVDVKYI</sequence>
<dbReference type="EMBL" id="LJKE01000015">
    <property type="protein sequence ID" value="KZD72151.1"/>
    <property type="molecule type" value="Genomic_DNA"/>
</dbReference>
<dbReference type="AlphaFoldDB" id="A0A161R7B6"/>
<name>A0A161R7B6_BACCE</name>
<comment type="caution">
    <text evidence="1">The sequence shown here is derived from an EMBL/GenBank/DDBJ whole genome shotgun (WGS) entry which is preliminary data.</text>
</comment>
<evidence type="ECO:0000313" key="1">
    <source>
        <dbReference type="EMBL" id="KZD72151.1"/>
    </source>
</evidence>
<dbReference type="PANTHER" id="PTHR35331">
    <property type="entry name" value="STAGE V SPORULATION PROTEIN S"/>
    <property type="match status" value="1"/>
</dbReference>
<dbReference type="Gene3D" id="3.30.110.20">
    <property type="entry name" value="Alba-like domain"/>
    <property type="match status" value="1"/>
</dbReference>
<gene>
    <name evidence="1" type="ORF">B4088_0612</name>
</gene>
<protein>
    <submittedName>
        <fullName evidence="1">Stage V sporulation protein SpoVS</fullName>
    </submittedName>
</protein>
<dbReference type="RefSeq" id="WP_063259833.1">
    <property type="nucleotide sequence ID" value="NZ_LJKE01000015.1"/>
</dbReference>
<dbReference type="Pfam" id="PF04232">
    <property type="entry name" value="SpoVS"/>
    <property type="match status" value="1"/>
</dbReference>
<dbReference type="Proteomes" id="UP000076482">
    <property type="component" value="Unassembled WGS sequence"/>
</dbReference>
<dbReference type="InterPro" id="IPR036882">
    <property type="entry name" value="Alba-like_dom_sf"/>
</dbReference>
<organism evidence="1 2">
    <name type="scientific">Bacillus cereus</name>
    <dbReference type="NCBI Taxonomy" id="1396"/>
    <lineage>
        <taxon>Bacteria</taxon>
        <taxon>Bacillati</taxon>
        <taxon>Bacillota</taxon>
        <taxon>Bacilli</taxon>
        <taxon>Bacillales</taxon>
        <taxon>Bacillaceae</taxon>
        <taxon>Bacillus</taxon>
        <taxon>Bacillus cereus group</taxon>
    </lineage>
</organism>
<dbReference type="PANTHER" id="PTHR35331:SF1">
    <property type="entry name" value="STAGE V SPORULATION PROTEIN S"/>
    <property type="match status" value="1"/>
</dbReference>
<accession>A0A161R7B6</accession>
<proteinExistence type="predicted"/>
<reference evidence="1 2" key="1">
    <citation type="submission" date="2015-09" db="EMBL/GenBank/DDBJ databases">
        <title>Bacillus cereus food isolates.</title>
        <authorList>
            <person name="Boekhorst J."/>
        </authorList>
    </citation>
    <scope>NUCLEOTIDE SEQUENCE [LARGE SCALE GENOMIC DNA]</scope>
    <source>
        <strain evidence="1 2">B4088</strain>
    </source>
</reference>